<evidence type="ECO:0000313" key="3">
    <source>
        <dbReference type="Proteomes" id="UP000008742"/>
    </source>
</evidence>
<dbReference type="GeneID" id="10511812"/>
<keyword evidence="3" id="KW-1185">Reference proteome</keyword>
<reference evidence="2 3" key="1">
    <citation type="journal article" date="2009" name="Appl. Environ. Microbiol.">
        <title>Roseophage RDJL Phi1, infecting the aerobic anoxygenic phototrophic bacterium Roseobacter denitrificans OCh114.</title>
        <authorList>
            <person name="Zhang Y."/>
            <person name="Jiao N."/>
        </authorList>
    </citation>
    <scope>NUCLEOTIDE SEQUENCE [LARGE SCALE GENOMIC DNA]</scope>
</reference>
<dbReference type="Proteomes" id="UP000008742">
    <property type="component" value="Segment"/>
</dbReference>
<proteinExistence type="predicted"/>
<evidence type="ECO:0000256" key="1">
    <source>
        <dbReference type="SAM" id="MobiDB-lite"/>
    </source>
</evidence>
<reference evidence="2 3" key="2">
    <citation type="journal article" date="2011" name="Virol. J.">
        <title>Complete genome sequence of a marine roseophage provides evidence into the evolution of gene transfer agents in alphaproteobacteria.</title>
        <authorList>
            <person name="Huang S."/>
            <person name="Zhang Y."/>
            <person name="Chen F."/>
            <person name="Jiao N."/>
        </authorList>
    </citation>
    <scope>NUCLEOTIDE SEQUENCE [LARGE SCALE GENOMIC DNA]</scope>
</reference>
<sequence>MRNKVRTLRHWKQRFNKNADFIWRRPIIWQGENMEPGDPIPEALAKNPTKLRRFWESRVIELAEFEEPDVLTGQKPQAPVVKEPETLLGSDTQLSELDINGETVPLGEIVQLAFEDSGLTVAEWNAQPDQDREGRLQDVVEMMLDLGEEDEEPEEPQDKAPSIADKEPADLVTKETDRKWHVEGVEEVFKSKTLATEKAEAMIAEAKAAEDAWLDGDSQED</sequence>
<gene>
    <name evidence="2" type="ORF">RDJLphi1_gp75</name>
</gene>
<dbReference type="KEGG" id="vg:10511812"/>
<dbReference type="RefSeq" id="YP_004421843.1">
    <property type="nucleotide sequence ID" value="NC_015466.1"/>
</dbReference>
<feature type="region of interest" description="Disordered" evidence="1">
    <location>
        <begin position="146"/>
        <end position="178"/>
    </location>
</feature>
<dbReference type="OrthoDB" id="11609at10239"/>
<evidence type="ECO:0000313" key="2">
    <source>
        <dbReference type="EMBL" id="ADK73476.1"/>
    </source>
</evidence>
<name>F4YXT6_9CAUD</name>
<feature type="compositionally biased region" description="Acidic residues" evidence="1">
    <location>
        <begin position="146"/>
        <end position="155"/>
    </location>
</feature>
<organism evidence="2 3">
    <name type="scientific">Roseobacter phage RDJL Phi 1</name>
    <dbReference type="NCBI Taxonomy" id="562742"/>
    <lineage>
        <taxon>Viruses</taxon>
        <taxon>Duplodnaviria</taxon>
        <taxon>Heunggongvirae</taxon>
        <taxon>Uroviricota</taxon>
        <taxon>Caudoviricetes</taxon>
        <taxon>Xiamenvirus</taxon>
        <taxon>Xiamenvirus RDJL1</taxon>
    </lineage>
</organism>
<feature type="compositionally biased region" description="Basic and acidic residues" evidence="1">
    <location>
        <begin position="164"/>
        <end position="178"/>
    </location>
</feature>
<dbReference type="EMBL" id="HM151342">
    <property type="protein sequence ID" value="ADK73476.1"/>
    <property type="molecule type" value="Genomic_DNA"/>
</dbReference>
<protein>
    <submittedName>
        <fullName evidence="2">Uncharacterized protein</fullName>
    </submittedName>
</protein>
<accession>F4YXT6</accession>